<dbReference type="EMBL" id="MCFA01000002">
    <property type="protein sequence ID" value="ORY19410.1"/>
    <property type="molecule type" value="Genomic_DNA"/>
</dbReference>
<organism evidence="1 2">
    <name type="scientific">Clohesyomyces aquaticus</name>
    <dbReference type="NCBI Taxonomy" id="1231657"/>
    <lineage>
        <taxon>Eukaryota</taxon>
        <taxon>Fungi</taxon>
        <taxon>Dikarya</taxon>
        <taxon>Ascomycota</taxon>
        <taxon>Pezizomycotina</taxon>
        <taxon>Dothideomycetes</taxon>
        <taxon>Pleosporomycetidae</taxon>
        <taxon>Pleosporales</taxon>
        <taxon>Lindgomycetaceae</taxon>
        <taxon>Clohesyomyces</taxon>
    </lineage>
</organism>
<comment type="caution">
    <text evidence="1">The sequence shown here is derived from an EMBL/GenBank/DDBJ whole genome shotgun (WGS) entry which is preliminary data.</text>
</comment>
<proteinExistence type="predicted"/>
<dbReference type="Proteomes" id="UP000193144">
    <property type="component" value="Unassembled WGS sequence"/>
</dbReference>
<accession>A0A1Y2AAU4</accession>
<protein>
    <submittedName>
        <fullName evidence="1">Uncharacterized protein</fullName>
    </submittedName>
</protein>
<evidence type="ECO:0000313" key="2">
    <source>
        <dbReference type="Proteomes" id="UP000193144"/>
    </source>
</evidence>
<gene>
    <name evidence="1" type="ORF">BCR34DRAFT_551997</name>
</gene>
<evidence type="ECO:0000313" key="1">
    <source>
        <dbReference type="EMBL" id="ORY19410.1"/>
    </source>
</evidence>
<reference evidence="1 2" key="1">
    <citation type="submission" date="2016-07" db="EMBL/GenBank/DDBJ databases">
        <title>Pervasive Adenine N6-methylation of Active Genes in Fungi.</title>
        <authorList>
            <consortium name="DOE Joint Genome Institute"/>
            <person name="Mondo S.J."/>
            <person name="Dannebaum R.O."/>
            <person name="Kuo R.C."/>
            <person name="Labutti K."/>
            <person name="Haridas S."/>
            <person name="Kuo A."/>
            <person name="Salamov A."/>
            <person name="Ahrendt S.R."/>
            <person name="Lipzen A."/>
            <person name="Sullivan W."/>
            <person name="Andreopoulos W.B."/>
            <person name="Clum A."/>
            <person name="Lindquist E."/>
            <person name="Daum C."/>
            <person name="Ramamoorthy G.K."/>
            <person name="Gryganskyi A."/>
            <person name="Culley D."/>
            <person name="Magnuson J.K."/>
            <person name="James T.Y."/>
            <person name="O'Malley M.A."/>
            <person name="Stajich J.E."/>
            <person name="Spatafora J.W."/>
            <person name="Visel A."/>
            <person name="Grigoriev I.V."/>
        </authorList>
    </citation>
    <scope>NUCLEOTIDE SEQUENCE [LARGE SCALE GENOMIC DNA]</scope>
    <source>
        <strain evidence="1 2">CBS 115471</strain>
    </source>
</reference>
<sequence length="91" mass="10295">MFGRLPFSTLGLIIAGFWSTQTLTTPVISSLYSRFSPILDSNFCSVHKVARKGKIMSFSAVSRIRIYILSFCQIPSKVRLYADSEYSLTLY</sequence>
<keyword evidence="2" id="KW-1185">Reference proteome</keyword>
<name>A0A1Y2AAU4_9PLEO</name>
<dbReference type="AlphaFoldDB" id="A0A1Y2AAU4"/>
<feature type="non-terminal residue" evidence="1">
    <location>
        <position position="91"/>
    </location>
</feature>